<dbReference type="InterPro" id="IPR019903">
    <property type="entry name" value="RIC_family"/>
</dbReference>
<sequence>MDIPKILDITAVEESLKGAVLLEKFGALPLGGHMVLNHDRELKPFYFQLLEYTGRSFSWKQLENGPEIWRVKVGKRSSAHCDDSIGQMVTNDSRKAAVFKELGIDFSCGGASTLTEACEVLQLDVDMVLLKLKGDLPATSYPAMDFPHWDTGFFCKYLINLHHGYVRANLPFLLEMCEKISQAYGAKYTELREVQTLVKQAAEGLAANMKQEEEFLFPYLTDLAYALKSGTRLAAPEQGSLRPVIYAMEAAHERIYDTFSRIRQLTNGYQVPDYVTHGFRILYKILQEFENDLQMHLHLENNILFPAAIRNENELLFRQLQVEPTFKS</sequence>
<proteinExistence type="predicted"/>
<keyword evidence="2" id="KW-0963">Cytoplasm</keyword>
<evidence type="ECO:0000256" key="4">
    <source>
        <dbReference type="ARBA" id="ARBA00023004"/>
    </source>
</evidence>
<feature type="domain" description="Hemerythrin-like" evidence="5">
    <location>
        <begin position="159"/>
        <end position="308"/>
    </location>
</feature>
<dbReference type="Pfam" id="PF10006">
    <property type="entry name" value="DUF2249"/>
    <property type="match status" value="1"/>
</dbReference>
<comment type="caution">
    <text evidence="7">The sequence shown here is derived from an EMBL/GenBank/DDBJ whole genome shotgun (WGS) entry which is preliminary data.</text>
</comment>
<keyword evidence="4" id="KW-0408">Iron</keyword>
<dbReference type="PANTHER" id="PTHR36438">
    <property type="entry name" value="IRON-SULFUR CLUSTER REPAIR PROTEIN YTFE"/>
    <property type="match status" value="1"/>
</dbReference>
<evidence type="ECO:0000313" key="7">
    <source>
        <dbReference type="EMBL" id="MBE9668535.1"/>
    </source>
</evidence>
<name>A0ABR9XMU7_9SPHI</name>
<dbReference type="InterPro" id="IPR018720">
    <property type="entry name" value="DUF2249"/>
</dbReference>
<protein>
    <submittedName>
        <fullName evidence="7">DUF542 domain-containing protein</fullName>
    </submittedName>
</protein>
<feature type="domain" description="DUF2249" evidence="6">
    <location>
        <begin position="7"/>
        <end position="74"/>
    </location>
</feature>
<dbReference type="Gene3D" id="1.20.120.520">
    <property type="entry name" value="nmb1532 protein domain like"/>
    <property type="match status" value="1"/>
</dbReference>
<dbReference type="EMBL" id="JADFFM010000002">
    <property type="protein sequence ID" value="MBE9668535.1"/>
    <property type="molecule type" value="Genomic_DNA"/>
</dbReference>
<evidence type="ECO:0000259" key="5">
    <source>
        <dbReference type="Pfam" id="PF01814"/>
    </source>
</evidence>
<dbReference type="RefSeq" id="WP_194107933.1">
    <property type="nucleotide sequence ID" value="NZ_JADFFM010000002.1"/>
</dbReference>
<keyword evidence="8" id="KW-1185">Reference proteome</keyword>
<evidence type="ECO:0000313" key="8">
    <source>
        <dbReference type="Proteomes" id="UP000632774"/>
    </source>
</evidence>
<accession>A0ABR9XMU7</accession>
<gene>
    <name evidence="7" type="ORF">IRJ18_19350</name>
</gene>
<dbReference type="PANTHER" id="PTHR36438:SF1">
    <property type="entry name" value="IRON-SULFUR CLUSTER REPAIR PROTEIN YTFE"/>
    <property type="match status" value="1"/>
</dbReference>
<dbReference type="Pfam" id="PF01814">
    <property type="entry name" value="Hemerythrin"/>
    <property type="match status" value="1"/>
</dbReference>
<evidence type="ECO:0000256" key="1">
    <source>
        <dbReference type="ARBA" id="ARBA00004496"/>
    </source>
</evidence>
<dbReference type="Pfam" id="PF04405">
    <property type="entry name" value="ScdA_N"/>
    <property type="match status" value="1"/>
</dbReference>
<dbReference type="InterPro" id="IPR012312">
    <property type="entry name" value="Hemerythrin-like"/>
</dbReference>
<reference evidence="7 8" key="1">
    <citation type="submission" date="2020-10" db="EMBL/GenBank/DDBJ databases">
        <title>Mucilaginibacter mali sp. nov., isolated from rhizosphere soil of apple orchard.</title>
        <authorList>
            <person name="Lee J.-S."/>
            <person name="Kim H.S."/>
            <person name="Kim J.-S."/>
        </authorList>
    </citation>
    <scope>NUCLEOTIDE SEQUENCE [LARGE SCALE GENOMIC DNA]</scope>
    <source>
        <strain evidence="7 8">KCTC 23157</strain>
    </source>
</reference>
<evidence type="ECO:0000256" key="3">
    <source>
        <dbReference type="ARBA" id="ARBA00022723"/>
    </source>
</evidence>
<dbReference type="Proteomes" id="UP000632774">
    <property type="component" value="Unassembled WGS sequence"/>
</dbReference>
<keyword evidence="3" id="KW-0479">Metal-binding</keyword>
<comment type="subcellular location">
    <subcellularLocation>
        <location evidence="1">Cytoplasm</location>
    </subcellularLocation>
</comment>
<evidence type="ECO:0000256" key="2">
    <source>
        <dbReference type="ARBA" id="ARBA00022490"/>
    </source>
</evidence>
<organism evidence="7 8">
    <name type="scientific">Mucilaginibacter boryungensis</name>
    <dbReference type="NCBI Taxonomy" id="768480"/>
    <lineage>
        <taxon>Bacteria</taxon>
        <taxon>Pseudomonadati</taxon>
        <taxon>Bacteroidota</taxon>
        <taxon>Sphingobacteriia</taxon>
        <taxon>Sphingobacteriales</taxon>
        <taxon>Sphingobacteriaceae</taxon>
        <taxon>Mucilaginibacter</taxon>
    </lineage>
</organism>
<evidence type="ECO:0000259" key="6">
    <source>
        <dbReference type="Pfam" id="PF10006"/>
    </source>
</evidence>